<dbReference type="AlphaFoldDB" id="Q57342"/>
<dbReference type="InterPro" id="IPR021070">
    <property type="entry name" value="Killing_trait_RebB"/>
</dbReference>
<organism evidence="2">
    <name type="scientific">Caedibacter taeniospiralis</name>
    <dbReference type="NCBI Taxonomy" id="28907"/>
    <lineage>
        <taxon>Bacteria</taxon>
        <taxon>Pseudomonadati</taxon>
        <taxon>Pseudomonadota</taxon>
        <taxon>Gammaproteobacteria</taxon>
        <taxon>Thiotrichales</taxon>
        <taxon>Fastidiosibacteraceae</taxon>
        <taxon>Caedibacter</taxon>
    </lineage>
</organism>
<dbReference type="EMBL" id="U04523">
    <property type="protein sequence ID" value="AAA73407.1"/>
    <property type="molecule type" value="Genomic_DNA"/>
</dbReference>
<dbReference type="Pfam" id="PF11747">
    <property type="entry name" value="RebB"/>
    <property type="match status" value="1"/>
</dbReference>
<keyword evidence="2" id="KW-0614">Plasmid</keyword>
<accession>Q57342</accession>
<protein>
    <submittedName>
        <fullName evidence="2">RebD</fullName>
    </submittedName>
</protein>
<dbReference type="EMBL" id="U04524">
    <property type="protein sequence ID" value="AAA73411.1"/>
    <property type="molecule type" value="Genomic_DNA"/>
</dbReference>
<reference evidence="2" key="1">
    <citation type="journal article" date="1994" name="J. Bacteriol.">
        <title>Characterization of genetic determinants for R body synthesis and assembly in Caedibacter taeniospiralis 47 and 116.</title>
        <authorList>
            <person name="Heruth D.P."/>
            <person name="Pond F.R."/>
            <person name="Dilts J.A."/>
            <person name="Quackenbush R.L."/>
        </authorList>
    </citation>
    <scope>NUCLEOTIDE SEQUENCE</scope>
    <source>
        <strain evidence="1">116</strain>
        <strain evidence="2">47</strain>
        <plasmid evidence="2">unnamed</plasmid>
    </source>
</reference>
<gene>
    <name evidence="2" type="primary">rebD</name>
</gene>
<sequence>MADNAITPNLYVNPQVTDFCHFQIMMNVIGMAPAQAMGVLYQGVASTANLAIQNAQSSSQQLNQIGQAVTSVACERIMKMMG</sequence>
<name>Q57342_CAETA</name>
<proteinExistence type="predicted"/>
<evidence type="ECO:0000313" key="1">
    <source>
        <dbReference type="EMBL" id="AAA73407.1"/>
    </source>
</evidence>
<evidence type="ECO:0000313" key="2">
    <source>
        <dbReference type="EMBL" id="AAA73411.1"/>
    </source>
</evidence>
<geneLocation type="plasmid" evidence="2">
    <name>unnamed</name>
</geneLocation>